<dbReference type="GO" id="GO:0006952">
    <property type="term" value="P:defense response"/>
    <property type="evidence" value="ECO:0007669"/>
    <property type="project" value="InterPro"/>
</dbReference>
<dbReference type="Pfam" id="PF00168">
    <property type="entry name" value="C2"/>
    <property type="match status" value="1"/>
</dbReference>
<evidence type="ECO:0000259" key="1">
    <source>
        <dbReference type="PROSITE" id="PS50004"/>
    </source>
</evidence>
<proteinExistence type="predicted"/>
<dbReference type="InterPro" id="IPR000008">
    <property type="entry name" value="C2_dom"/>
</dbReference>
<evidence type="ECO:0000313" key="3">
    <source>
        <dbReference type="Proteomes" id="UP001346149"/>
    </source>
</evidence>
<dbReference type="InterPro" id="IPR035892">
    <property type="entry name" value="C2_domain_sf"/>
</dbReference>
<dbReference type="CDD" id="cd04051">
    <property type="entry name" value="C2_SRC2_like"/>
    <property type="match status" value="1"/>
</dbReference>
<dbReference type="InterPro" id="IPR044750">
    <property type="entry name" value="C2_SRC2/BAP"/>
</dbReference>
<evidence type="ECO:0000313" key="2">
    <source>
        <dbReference type="EMBL" id="KAK4793337.1"/>
    </source>
</evidence>
<reference evidence="2 3" key="1">
    <citation type="journal article" date="2023" name="Hortic Res">
        <title>Pangenome of water caltrop reveals structural variations and asymmetric subgenome divergence after allopolyploidization.</title>
        <authorList>
            <person name="Zhang X."/>
            <person name="Chen Y."/>
            <person name="Wang L."/>
            <person name="Yuan Y."/>
            <person name="Fang M."/>
            <person name="Shi L."/>
            <person name="Lu R."/>
            <person name="Comes H.P."/>
            <person name="Ma Y."/>
            <person name="Chen Y."/>
            <person name="Huang G."/>
            <person name="Zhou Y."/>
            <person name="Zheng Z."/>
            <person name="Qiu Y."/>
        </authorList>
    </citation>
    <scope>NUCLEOTIDE SEQUENCE [LARGE SCALE GENOMIC DNA]</scope>
    <source>
        <strain evidence="2">F231</strain>
    </source>
</reference>
<gene>
    <name evidence="2" type="ORF">SAY86_023772</name>
</gene>
<dbReference type="Proteomes" id="UP001346149">
    <property type="component" value="Unassembled WGS sequence"/>
</dbReference>
<protein>
    <recommendedName>
        <fullName evidence="1">C2 domain-containing protein</fullName>
    </recommendedName>
</protein>
<dbReference type="PANTHER" id="PTHR32246">
    <property type="entry name" value="INGRESSION PROTEIN FIC1"/>
    <property type="match status" value="1"/>
</dbReference>
<name>A0AAN7R869_TRANT</name>
<dbReference type="AlphaFoldDB" id="A0AAN7R869"/>
<dbReference type="PANTHER" id="PTHR32246:SF15">
    <property type="entry name" value="CALCIUM-DEPENDENT LIPID-BINDING (CALB DOMAIN) FAMILY PROTEIN"/>
    <property type="match status" value="1"/>
</dbReference>
<dbReference type="PROSITE" id="PS50004">
    <property type="entry name" value="C2"/>
    <property type="match status" value="1"/>
</dbReference>
<dbReference type="EMBL" id="JAXQNO010000008">
    <property type="protein sequence ID" value="KAK4793337.1"/>
    <property type="molecule type" value="Genomic_DNA"/>
</dbReference>
<dbReference type="SUPFAM" id="SSF49562">
    <property type="entry name" value="C2 domain (Calcium/lipid-binding domain, CaLB)"/>
    <property type="match status" value="1"/>
</dbReference>
<dbReference type="Gene3D" id="2.60.40.150">
    <property type="entry name" value="C2 domain"/>
    <property type="match status" value="1"/>
</dbReference>
<dbReference type="SMART" id="SM00239">
    <property type="entry name" value="C2"/>
    <property type="match status" value="1"/>
</dbReference>
<feature type="domain" description="C2" evidence="1">
    <location>
        <begin position="1"/>
        <end position="109"/>
    </location>
</feature>
<organism evidence="2 3">
    <name type="scientific">Trapa natans</name>
    <name type="common">Water chestnut</name>
    <dbReference type="NCBI Taxonomy" id="22666"/>
    <lineage>
        <taxon>Eukaryota</taxon>
        <taxon>Viridiplantae</taxon>
        <taxon>Streptophyta</taxon>
        <taxon>Embryophyta</taxon>
        <taxon>Tracheophyta</taxon>
        <taxon>Spermatophyta</taxon>
        <taxon>Magnoliopsida</taxon>
        <taxon>eudicotyledons</taxon>
        <taxon>Gunneridae</taxon>
        <taxon>Pentapetalae</taxon>
        <taxon>rosids</taxon>
        <taxon>malvids</taxon>
        <taxon>Myrtales</taxon>
        <taxon>Lythraceae</taxon>
        <taxon>Trapa</taxon>
    </lineage>
</organism>
<keyword evidence="3" id="KW-1185">Reference proteome</keyword>
<accession>A0AAN7R869</accession>
<comment type="caution">
    <text evidence="2">The sequence shown here is derived from an EMBL/GenBank/DDBJ whole genome shotgun (WGS) entry which is preliminary data.</text>
</comment>
<sequence length="328" mass="35233">MGKIWVEVSMISARGLHRSSLLKLQWFAVGWIDPKNKYCSRIDASRNSEPHWNTKFATLIDSSDSGFGELALHIEVYSREPVFLREKLLGTASILLKEFLLKHSKNDSVSKKAVEEVGSYQLRKGNSSKPRGFVDISVRISEEQSTPSSYTGTGGGGGGIVLMDRSNIINSVKDEDSFADPPHAPSTPLPIITRSRANRTHTQFPHGPSGGNNVNSYGGGLIDPPPGGHLPHYQQPPNPLHLPPSNTGFLPTFPPRNKNPNLAGNYVNMPSYGAPSGLSRRPTGFDMGLGAGALAAGALIFGDDFMSGFNVPAGSQDASLTVSLDPPF</sequence>